<dbReference type="SMART" id="SM00421">
    <property type="entry name" value="HTH_LUXR"/>
    <property type="match status" value="1"/>
</dbReference>
<dbReference type="Proteomes" id="UP000250557">
    <property type="component" value="Chromosome"/>
</dbReference>
<dbReference type="PANTHER" id="PTHR44688">
    <property type="entry name" value="DNA-BINDING TRANSCRIPTIONAL ACTIVATOR DEVR_DOSR"/>
    <property type="match status" value="1"/>
</dbReference>
<evidence type="ECO:0000256" key="2">
    <source>
        <dbReference type="ARBA" id="ARBA00023125"/>
    </source>
</evidence>
<feature type="transmembrane region" description="Helical" evidence="4">
    <location>
        <begin position="103"/>
        <end position="125"/>
    </location>
</feature>
<dbReference type="InterPro" id="IPR016032">
    <property type="entry name" value="Sig_transdc_resp-reg_C-effctor"/>
</dbReference>
<evidence type="ECO:0000259" key="5">
    <source>
        <dbReference type="PROSITE" id="PS50043"/>
    </source>
</evidence>
<dbReference type="Gene3D" id="1.10.10.10">
    <property type="entry name" value="Winged helix-like DNA-binding domain superfamily/Winged helix DNA-binding domain"/>
    <property type="match status" value="1"/>
</dbReference>
<dbReference type="InterPro" id="IPR036388">
    <property type="entry name" value="WH-like_DNA-bd_sf"/>
</dbReference>
<protein>
    <submittedName>
        <fullName evidence="6">Helix-turn-helix transcriptional regulator</fullName>
    </submittedName>
</protein>
<gene>
    <name evidence="7" type="ORF">DEO27_028120</name>
    <name evidence="6" type="ORF">DIU31_022765</name>
</gene>
<dbReference type="GO" id="GO:0006355">
    <property type="term" value="P:regulation of DNA-templated transcription"/>
    <property type="evidence" value="ECO:0007669"/>
    <property type="project" value="InterPro"/>
</dbReference>
<accession>A0A364WYT9</accession>
<dbReference type="PANTHER" id="PTHR44688:SF16">
    <property type="entry name" value="DNA-BINDING TRANSCRIPTIONAL ACTIVATOR DEVR_DOSR"/>
    <property type="match status" value="1"/>
</dbReference>
<feature type="transmembrane region" description="Helical" evidence="4">
    <location>
        <begin position="196"/>
        <end position="214"/>
    </location>
</feature>
<dbReference type="Proteomes" id="UP000251402">
    <property type="component" value="Chromosome"/>
</dbReference>
<dbReference type="PRINTS" id="PR00038">
    <property type="entry name" value="HTHLUXR"/>
</dbReference>
<keyword evidence="4" id="KW-1133">Transmembrane helix</keyword>
<evidence type="ECO:0000313" key="7">
    <source>
        <dbReference type="EMBL" id="QEM13718.1"/>
    </source>
</evidence>
<sequence length="310" mass="36031">MLVFGTQIHIVTAIFIGLEILMFIFQLASYFYWPGDKNRGRYLLLLFLMLLYNITGGLFPDPKINIPINIQEMIAYGTGFLMASYFPYYFYRGFELKELRWHALFGVPLFLMLPYLIFFVIVYAINGKLNVDIRFGMIVPFIYAIVLLWVMFTAIRHKHEVNRNKNEYLEEVSMYCAVTPWLALALFGLVEESQLIEVLCTNTGIIIITVLYLAKSVTNARQEFNRKLNESAIDGISPEEFLASCLHYSLTRTEILIVQKLYKGMKNSEIADSMFISSETVKKHIQNIFRKALVNNRAALIHKLQNRREQ</sequence>
<feature type="domain" description="HTH luxR-type" evidence="5">
    <location>
        <begin position="243"/>
        <end position="308"/>
    </location>
</feature>
<keyword evidence="3" id="KW-0804">Transcription</keyword>
<evidence type="ECO:0000256" key="1">
    <source>
        <dbReference type="ARBA" id="ARBA00023015"/>
    </source>
</evidence>
<dbReference type="Pfam" id="PF00196">
    <property type="entry name" value="GerE"/>
    <property type="match status" value="1"/>
</dbReference>
<dbReference type="InterPro" id="IPR000792">
    <property type="entry name" value="Tscrpt_reg_LuxR_C"/>
</dbReference>
<dbReference type="EMBL" id="CP043450">
    <property type="protein sequence ID" value="QEM13718.1"/>
    <property type="molecule type" value="Genomic_DNA"/>
</dbReference>
<feature type="transmembrane region" description="Helical" evidence="4">
    <location>
        <begin position="42"/>
        <end position="61"/>
    </location>
</feature>
<proteinExistence type="predicted"/>
<keyword evidence="4" id="KW-0472">Membrane</keyword>
<name>A0A364WYT9_9SPHI</name>
<evidence type="ECO:0000313" key="9">
    <source>
        <dbReference type="Proteomes" id="UP000251402"/>
    </source>
</evidence>
<dbReference type="SUPFAM" id="SSF46894">
    <property type="entry name" value="C-terminal effector domain of the bipartite response regulators"/>
    <property type="match status" value="1"/>
</dbReference>
<evidence type="ECO:0000313" key="6">
    <source>
        <dbReference type="EMBL" id="QEM06201.1"/>
    </source>
</evidence>
<dbReference type="EMBL" id="CP043451">
    <property type="protein sequence ID" value="QEM06201.1"/>
    <property type="molecule type" value="Genomic_DNA"/>
</dbReference>
<keyword evidence="2" id="KW-0238">DNA-binding</keyword>
<dbReference type="OrthoDB" id="966138at2"/>
<dbReference type="KEGG" id="mrub:DEO27_028120"/>
<keyword evidence="4" id="KW-0812">Transmembrane</keyword>
<dbReference type="GO" id="GO:0003677">
    <property type="term" value="F:DNA binding"/>
    <property type="evidence" value="ECO:0007669"/>
    <property type="project" value="UniProtKB-KW"/>
</dbReference>
<keyword evidence="9" id="KW-1185">Reference proteome</keyword>
<dbReference type="AlphaFoldDB" id="A0A364WYT9"/>
<dbReference type="CDD" id="cd06170">
    <property type="entry name" value="LuxR_C_like"/>
    <property type="match status" value="1"/>
</dbReference>
<dbReference type="PROSITE" id="PS50043">
    <property type="entry name" value="HTH_LUXR_2"/>
    <property type="match status" value="1"/>
</dbReference>
<keyword evidence="1" id="KW-0805">Transcription regulation</keyword>
<feature type="transmembrane region" description="Helical" evidence="4">
    <location>
        <begin position="172"/>
        <end position="190"/>
    </location>
</feature>
<dbReference type="RefSeq" id="WP_112571050.1">
    <property type="nucleotide sequence ID" value="NZ_CP043450.1"/>
</dbReference>
<feature type="transmembrane region" description="Helical" evidence="4">
    <location>
        <begin position="131"/>
        <end position="152"/>
    </location>
</feature>
<dbReference type="PROSITE" id="PS00622">
    <property type="entry name" value="HTH_LUXR_1"/>
    <property type="match status" value="1"/>
</dbReference>
<organism evidence="6 8">
    <name type="scientific">Mucilaginibacter rubeus</name>
    <dbReference type="NCBI Taxonomy" id="2027860"/>
    <lineage>
        <taxon>Bacteria</taxon>
        <taxon>Pseudomonadati</taxon>
        <taxon>Bacteroidota</taxon>
        <taxon>Sphingobacteriia</taxon>
        <taxon>Sphingobacteriales</taxon>
        <taxon>Sphingobacteriaceae</taxon>
        <taxon>Mucilaginibacter</taxon>
    </lineage>
</organism>
<evidence type="ECO:0000256" key="3">
    <source>
        <dbReference type="ARBA" id="ARBA00023163"/>
    </source>
</evidence>
<feature type="transmembrane region" description="Helical" evidence="4">
    <location>
        <begin position="73"/>
        <end position="91"/>
    </location>
</feature>
<evidence type="ECO:0000256" key="4">
    <source>
        <dbReference type="SAM" id="Phobius"/>
    </source>
</evidence>
<reference evidence="6 8" key="1">
    <citation type="submission" date="2019-08" db="EMBL/GenBank/DDBJ databases">
        <title>Comparative genome analysis confer to the adaptation heavy metal polluted environment.</title>
        <authorList>
            <person name="Li Y."/>
        </authorList>
    </citation>
    <scope>NUCLEOTIDE SEQUENCE [LARGE SCALE GENOMIC DNA]</scope>
    <source>
        <strain evidence="7">P1</strain>
        <strain evidence="6 8">P2</strain>
    </source>
</reference>
<evidence type="ECO:0000313" key="8">
    <source>
        <dbReference type="Proteomes" id="UP000250557"/>
    </source>
</evidence>
<feature type="transmembrane region" description="Helical" evidence="4">
    <location>
        <begin position="6"/>
        <end position="33"/>
    </location>
</feature>